<reference evidence="1" key="1">
    <citation type="journal article" date="2017" name="Science">
        <title>Giant viruses with an expanded complement of translation system components.</title>
        <authorList>
            <person name="Schulz F."/>
            <person name="Yutin N."/>
            <person name="Ivanova N.N."/>
            <person name="Ortega D.R."/>
            <person name="Lee T.K."/>
            <person name="Vierheilig J."/>
            <person name="Daims H."/>
            <person name="Horn M."/>
            <person name="Wagner M."/>
            <person name="Jensen G.J."/>
            <person name="Kyrpides N.C."/>
            <person name="Koonin E.V."/>
            <person name="Woyke T."/>
        </authorList>
    </citation>
    <scope>NUCLEOTIDE SEQUENCE</scope>
    <source>
        <strain evidence="1">HKV1</strain>
    </source>
</reference>
<evidence type="ECO:0000313" key="1">
    <source>
        <dbReference type="EMBL" id="ARF10250.1"/>
    </source>
</evidence>
<dbReference type="EMBL" id="KY684103">
    <property type="protein sequence ID" value="ARF10250.1"/>
    <property type="molecule type" value="Genomic_DNA"/>
</dbReference>
<protein>
    <submittedName>
        <fullName evidence="1">Uncharacterized protein</fullName>
    </submittedName>
</protein>
<accession>A0A1V0SEV0</accession>
<organism evidence="1">
    <name type="scientific">Hokovirus HKV1</name>
    <dbReference type="NCBI Taxonomy" id="1977638"/>
    <lineage>
        <taxon>Viruses</taxon>
        <taxon>Varidnaviria</taxon>
        <taxon>Bamfordvirae</taxon>
        <taxon>Nucleocytoviricota</taxon>
        <taxon>Megaviricetes</taxon>
        <taxon>Imitervirales</taxon>
        <taxon>Mimiviridae</taxon>
        <taxon>Klosneuvirinae</taxon>
        <taxon>Hokovirus</taxon>
    </lineage>
</organism>
<proteinExistence type="predicted"/>
<sequence>MACLDRRVTNLVSELQTFLKYRYDYQLKIEDYDQYGVLNDHKFSYSFVVNNLKYHLFITDYYDYHLAIQDTKTETCITRNMNYHKGPCVSIRSQIISVSDFLSLICKIVENFDIFTNMPRDNIKLWFDNHEDEIEIKFTFNFVVLFDLIITKEDGCIYYTYRYGFNIKKAQQNGLFWIDDCVFDCFQLLKKINANMDKNEINDKNKFYVQFVEGLGKMPGLHKLDILCSETNNFKASCILRKSKAKIYILYQLDDNFNINNMTISATENIDKDILQPKTLDDLDELICMFKNSIHYSNESTLINYNDTVYKILKENYPEIFYFKNVLNEIKNYKHKKNMNNVINEFNIITCFKKFDKLFLENDIDKSHVIITKCEDIIEKSNELQKIYINKLYELDDKWKEMALNTVQELNHKFKVVALIKEMELELEKLEKLENNNIKPKLENDNIELKLENNNIEPKLENNNEPKLDNDNIASNIDKILTSLNEEQKKYFTELYTDKLKDYYEKNNKYPELYKYIEYLLEMNIEERTTLLLLNHVYYE</sequence>
<gene>
    <name evidence="1" type="ORF">Hokovirus_1_129</name>
</gene>
<name>A0A1V0SEV0_9VIRU</name>